<proteinExistence type="predicted"/>
<feature type="domain" description="HDOD" evidence="1">
    <location>
        <begin position="20"/>
        <end position="220"/>
    </location>
</feature>
<dbReference type="InterPro" id="IPR013976">
    <property type="entry name" value="HDOD"/>
</dbReference>
<dbReference type="InterPro" id="IPR006675">
    <property type="entry name" value="HDIG_dom"/>
</dbReference>
<dbReference type="Pfam" id="PF08668">
    <property type="entry name" value="HDOD"/>
    <property type="match status" value="1"/>
</dbReference>
<evidence type="ECO:0000313" key="2">
    <source>
        <dbReference type="EMBL" id="SHF90332.1"/>
    </source>
</evidence>
<dbReference type="InterPro" id="IPR003607">
    <property type="entry name" value="HD/PDEase_dom"/>
</dbReference>
<accession>A0A1M5FGP6</accession>
<dbReference type="EMBL" id="FQVB01000031">
    <property type="protein sequence ID" value="SHF90332.1"/>
    <property type="molecule type" value="Genomic_DNA"/>
</dbReference>
<dbReference type="STRING" id="1121391.SAMN02745206_02881"/>
<reference evidence="3" key="1">
    <citation type="submission" date="2016-11" db="EMBL/GenBank/DDBJ databases">
        <authorList>
            <person name="Varghese N."/>
            <person name="Submissions S."/>
        </authorList>
    </citation>
    <scope>NUCLEOTIDE SEQUENCE [LARGE SCALE GENOMIC DNA]</scope>
    <source>
        <strain evidence="3">DSM 9756</strain>
    </source>
</reference>
<organism evidence="2 3">
    <name type="scientific">Desulfacinum infernum DSM 9756</name>
    <dbReference type="NCBI Taxonomy" id="1121391"/>
    <lineage>
        <taxon>Bacteria</taxon>
        <taxon>Pseudomonadati</taxon>
        <taxon>Thermodesulfobacteriota</taxon>
        <taxon>Syntrophobacteria</taxon>
        <taxon>Syntrophobacterales</taxon>
        <taxon>Syntrophobacteraceae</taxon>
        <taxon>Desulfacinum</taxon>
    </lineage>
</organism>
<protein>
    <submittedName>
        <fullName evidence="2">HDIG domain-containing protein</fullName>
    </submittedName>
</protein>
<dbReference type="Proteomes" id="UP000184076">
    <property type="component" value="Unassembled WGS sequence"/>
</dbReference>
<name>A0A1M5FGP6_9BACT</name>
<dbReference type="SUPFAM" id="SSF109604">
    <property type="entry name" value="HD-domain/PDEase-like"/>
    <property type="match status" value="1"/>
</dbReference>
<keyword evidence="3" id="KW-1185">Reference proteome</keyword>
<dbReference type="PANTHER" id="PTHR33525">
    <property type="match status" value="1"/>
</dbReference>
<dbReference type="PROSITE" id="PS51833">
    <property type="entry name" value="HDOD"/>
    <property type="match status" value="1"/>
</dbReference>
<evidence type="ECO:0000259" key="1">
    <source>
        <dbReference type="PROSITE" id="PS51833"/>
    </source>
</evidence>
<dbReference type="NCBIfam" id="TIGR00277">
    <property type="entry name" value="HDIG"/>
    <property type="match status" value="1"/>
</dbReference>
<evidence type="ECO:0000313" key="3">
    <source>
        <dbReference type="Proteomes" id="UP000184076"/>
    </source>
</evidence>
<dbReference type="RefSeq" id="WP_073040666.1">
    <property type="nucleotide sequence ID" value="NZ_FQVB01000031.1"/>
</dbReference>
<dbReference type="PANTHER" id="PTHR33525:SF3">
    <property type="entry name" value="RIBONUCLEASE Y"/>
    <property type="match status" value="1"/>
</dbReference>
<sequence>MASLQRDLPTEEVLRLVGEIPPFPRVVARLVDRIKDPAATLAELADIISGDPALCAFVLRMANSPLHRRGFAAAATLTVSRAVNILGRRALESVVLSYAVRSLVRRSSLLENLLWEHCIAAAVAAAEIIGRVQSKQTETAYVCGLLHDVGKMLLLTRFPDSMGSIIQDQYNGCQEWDNCSSVVLERERIGIDHCRVGAVALDVWQCGEEAVVSCAYHHRPRDAAGRSIMPAVVCMADLMAQKLEYGPLRLPDLDLSPVRRTLKISDKDFTSLLHRVQAKVQDVLHLFSDK</sequence>
<dbReference type="InterPro" id="IPR052340">
    <property type="entry name" value="RNase_Y/CdgJ"/>
</dbReference>
<dbReference type="SMART" id="SM00471">
    <property type="entry name" value="HDc"/>
    <property type="match status" value="1"/>
</dbReference>
<dbReference type="Gene3D" id="1.10.3210.10">
    <property type="entry name" value="Hypothetical protein af1432"/>
    <property type="match status" value="1"/>
</dbReference>
<dbReference type="AlphaFoldDB" id="A0A1M5FGP6"/>
<gene>
    <name evidence="2" type="ORF">SAMN02745206_02881</name>
</gene>